<dbReference type="PROSITE" id="PS51635">
    <property type="entry name" value="PNPLA"/>
    <property type="match status" value="1"/>
</dbReference>
<dbReference type="EC" id="3.1.1.-" evidence="6"/>
<dbReference type="PANTHER" id="PTHR32241:SF3">
    <property type="entry name" value="PATATIN-LIKE PROTEIN 6"/>
    <property type="match status" value="1"/>
</dbReference>
<keyword evidence="4 6" id="KW-0443">Lipid metabolism</keyword>
<comment type="caution">
    <text evidence="5">Lacks conserved residue(s) required for the propagation of feature annotation.</text>
</comment>
<evidence type="ECO:0000256" key="1">
    <source>
        <dbReference type="ARBA" id="ARBA00010240"/>
    </source>
</evidence>
<feature type="domain" description="PNPLA" evidence="8">
    <location>
        <begin position="88"/>
        <end position="300"/>
    </location>
</feature>
<evidence type="ECO:0000256" key="4">
    <source>
        <dbReference type="ARBA" id="ARBA00023098"/>
    </source>
</evidence>
<dbReference type="PANTHER" id="PTHR32241">
    <property type="entry name" value="PATATIN-LIKE PROTEIN 6"/>
    <property type="match status" value="1"/>
</dbReference>
<dbReference type="GO" id="GO:0016787">
    <property type="term" value="F:hydrolase activity"/>
    <property type="evidence" value="ECO:0007669"/>
    <property type="project" value="UniProtKB-KW"/>
</dbReference>
<dbReference type="CDD" id="cd07199">
    <property type="entry name" value="Pat17_PNPLA8_PNPLA9_like"/>
    <property type="match status" value="1"/>
</dbReference>
<comment type="domain">
    <text evidence="6">The nitrogen atoms of the two glycine residues in the GGXR motif define the oxyanion hole, and stabilize the oxyanion that forms during the nucleophilic attack by the catalytic serine during substrate cleavage.</text>
</comment>
<sequence>MAFDSLSEMHKEPSIDTDKLSYEIFSILESEFLFGHDNSKLRITGQVPVLTAVVQKPDVSSSSSQTEASSSPLSVSDAGLHPPKIRVLSIDGGCSDSLRGILPCRALAHLERAIREKSNDPKATIAGYFDVVAGTGIGGVVAAMLFATRDGSRPAFEAEDTWRLLCEQWKQTFKSSGGGGGGLLRRIFSGGGGRDSLEKFLKETFGGGSGSGGRALTLKDTLKPILIPCYDLSTAAPFLFSRAGAMESDGYDFRLWEVCRATTAEPEKTEPVNMSSVDGKNRCVGLGGGLVMGNPTAAAITHVLHNGRDFPHVRGMEDLLVLSLGSGPVIDNAMNRKTTKDSNRFALRVAGDEFADTVDQAVGMGFSNCRTGTYVRIQANTSNLKADSDSDSGPHSVKKVAEEMLRQKNVESVLFSGKKVSEQTNFEKLDLFATELVMEHHRRRSWRASAP</sequence>
<organism evidence="9 10">
    <name type="scientific">Trapa natans</name>
    <name type="common">Water chestnut</name>
    <dbReference type="NCBI Taxonomy" id="22666"/>
    <lineage>
        <taxon>Eukaryota</taxon>
        <taxon>Viridiplantae</taxon>
        <taxon>Streptophyta</taxon>
        <taxon>Embryophyta</taxon>
        <taxon>Tracheophyta</taxon>
        <taxon>Spermatophyta</taxon>
        <taxon>Magnoliopsida</taxon>
        <taxon>eudicotyledons</taxon>
        <taxon>Gunneridae</taxon>
        <taxon>Pentapetalae</taxon>
        <taxon>rosids</taxon>
        <taxon>malvids</taxon>
        <taxon>Myrtales</taxon>
        <taxon>Lythraceae</taxon>
        <taxon>Trapa</taxon>
    </lineage>
</organism>
<reference evidence="9 10" key="1">
    <citation type="journal article" date="2023" name="Hortic Res">
        <title>Pangenome of water caltrop reveals structural variations and asymmetric subgenome divergence after allopolyploidization.</title>
        <authorList>
            <person name="Zhang X."/>
            <person name="Chen Y."/>
            <person name="Wang L."/>
            <person name="Yuan Y."/>
            <person name="Fang M."/>
            <person name="Shi L."/>
            <person name="Lu R."/>
            <person name="Comes H.P."/>
            <person name="Ma Y."/>
            <person name="Chen Y."/>
            <person name="Huang G."/>
            <person name="Zhou Y."/>
            <person name="Zheng Z."/>
            <person name="Qiu Y."/>
        </authorList>
    </citation>
    <scope>NUCLEOTIDE SEQUENCE [LARGE SCALE GENOMIC DNA]</scope>
    <source>
        <strain evidence="9">F231</strain>
    </source>
</reference>
<dbReference type="Gene3D" id="3.40.1090.10">
    <property type="entry name" value="Cytosolic phospholipase A2 catalytic domain"/>
    <property type="match status" value="1"/>
</dbReference>
<dbReference type="AlphaFoldDB" id="A0AAN7MF88"/>
<evidence type="ECO:0000256" key="7">
    <source>
        <dbReference type="SAM" id="MobiDB-lite"/>
    </source>
</evidence>
<gene>
    <name evidence="9" type="ORF">SAY86_029928</name>
</gene>
<dbReference type="InterPro" id="IPR002641">
    <property type="entry name" value="PNPLA_dom"/>
</dbReference>
<name>A0AAN7MF88_TRANT</name>
<accession>A0AAN7MF88</accession>
<feature type="region of interest" description="Disordered" evidence="7">
    <location>
        <begin position="58"/>
        <end position="77"/>
    </location>
</feature>
<comment type="function">
    <text evidence="6">Lipolytic acyl hydrolase (LAH).</text>
</comment>
<protein>
    <recommendedName>
        <fullName evidence="6">Patatin</fullName>
        <ecNumber evidence="6">3.1.1.-</ecNumber>
    </recommendedName>
</protein>
<dbReference type="GO" id="GO:0016042">
    <property type="term" value="P:lipid catabolic process"/>
    <property type="evidence" value="ECO:0007669"/>
    <property type="project" value="UniProtKB-KW"/>
</dbReference>
<dbReference type="InterPro" id="IPR016035">
    <property type="entry name" value="Acyl_Trfase/lysoPLipase"/>
</dbReference>
<evidence type="ECO:0000256" key="3">
    <source>
        <dbReference type="ARBA" id="ARBA00022963"/>
    </source>
</evidence>
<evidence type="ECO:0000256" key="6">
    <source>
        <dbReference type="RuleBase" id="RU361262"/>
    </source>
</evidence>
<dbReference type="Pfam" id="PF01734">
    <property type="entry name" value="Patatin"/>
    <property type="match status" value="1"/>
</dbReference>
<proteinExistence type="inferred from homology"/>
<evidence type="ECO:0000313" key="9">
    <source>
        <dbReference type="EMBL" id="KAK4797602.1"/>
    </source>
</evidence>
<keyword evidence="10" id="KW-1185">Reference proteome</keyword>
<keyword evidence="3 6" id="KW-0442">Lipid degradation</keyword>
<evidence type="ECO:0000256" key="2">
    <source>
        <dbReference type="ARBA" id="ARBA00022801"/>
    </source>
</evidence>
<dbReference type="SUPFAM" id="SSF52151">
    <property type="entry name" value="FabD/lysophospholipase-like"/>
    <property type="match status" value="1"/>
</dbReference>
<feature type="compositionally biased region" description="Low complexity" evidence="7">
    <location>
        <begin position="60"/>
        <end position="74"/>
    </location>
</feature>
<evidence type="ECO:0000256" key="5">
    <source>
        <dbReference type="PROSITE-ProRule" id="PRU01161"/>
    </source>
</evidence>
<comment type="similarity">
    <text evidence="1 6">Belongs to the patatin family.</text>
</comment>
<keyword evidence="2 6" id="KW-0378">Hydrolase</keyword>
<evidence type="ECO:0000313" key="10">
    <source>
        <dbReference type="Proteomes" id="UP001346149"/>
    </source>
</evidence>
<dbReference type="EMBL" id="JAXQNO010000005">
    <property type="protein sequence ID" value="KAK4797602.1"/>
    <property type="molecule type" value="Genomic_DNA"/>
</dbReference>
<dbReference type="Proteomes" id="UP001346149">
    <property type="component" value="Unassembled WGS sequence"/>
</dbReference>
<evidence type="ECO:0000259" key="8">
    <source>
        <dbReference type="PROSITE" id="PS51635"/>
    </source>
</evidence>
<comment type="caution">
    <text evidence="9">The sequence shown here is derived from an EMBL/GenBank/DDBJ whole genome shotgun (WGS) entry which is preliminary data.</text>
</comment>